<dbReference type="EMBL" id="AOGY02000084">
    <property type="protein sequence ID" value="EMY67794.1"/>
    <property type="molecule type" value="Genomic_DNA"/>
</dbReference>
<evidence type="ECO:0000256" key="6">
    <source>
        <dbReference type="ARBA" id="ARBA00023136"/>
    </source>
</evidence>
<keyword evidence="6 7" id="KW-0472">Membrane</keyword>
<gene>
    <name evidence="9" type="ORF">LEP1GSC199_0678</name>
</gene>
<evidence type="ECO:0000256" key="4">
    <source>
        <dbReference type="ARBA" id="ARBA00022692"/>
    </source>
</evidence>
<keyword evidence="5 7" id="KW-1133">Transmembrane helix</keyword>
<name>N1VV28_9LEPT</name>
<evidence type="ECO:0000256" key="7">
    <source>
        <dbReference type="SAM" id="Phobius"/>
    </source>
</evidence>
<evidence type="ECO:0000313" key="10">
    <source>
        <dbReference type="Proteomes" id="UP000012227"/>
    </source>
</evidence>
<feature type="transmembrane region" description="Helical" evidence="7">
    <location>
        <begin position="97"/>
        <end position="126"/>
    </location>
</feature>
<keyword evidence="4 7" id="KW-0812">Transmembrane</keyword>
<keyword evidence="3" id="KW-1003">Cell membrane</keyword>
<feature type="transmembrane region" description="Helical" evidence="7">
    <location>
        <begin position="32"/>
        <end position="53"/>
    </location>
</feature>
<feature type="transmembrane region" description="Helical" evidence="7">
    <location>
        <begin position="184"/>
        <end position="203"/>
    </location>
</feature>
<evidence type="ECO:0000259" key="8">
    <source>
        <dbReference type="PROSITE" id="PS50850"/>
    </source>
</evidence>
<dbReference type="STRING" id="1218591.LEP1GSC199_0678"/>
<dbReference type="Proteomes" id="UP000012227">
    <property type="component" value="Unassembled WGS sequence"/>
</dbReference>
<dbReference type="Pfam" id="PF07690">
    <property type="entry name" value="MFS_1"/>
    <property type="match status" value="1"/>
</dbReference>
<dbReference type="AlphaFoldDB" id="N1VV28"/>
<comment type="subcellular location">
    <subcellularLocation>
        <location evidence="1">Cell membrane</location>
        <topology evidence="1">Multi-pass membrane protein</topology>
    </subcellularLocation>
</comment>
<dbReference type="GO" id="GO:0022857">
    <property type="term" value="F:transmembrane transporter activity"/>
    <property type="evidence" value="ECO:0007669"/>
    <property type="project" value="InterPro"/>
</dbReference>
<evidence type="ECO:0000256" key="1">
    <source>
        <dbReference type="ARBA" id="ARBA00004651"/>
    </source>
</evidence>
<dbReference type="InterPro" id="IPR020846">
    <property type="entry name" value="MFS_dom"/>
</dbReference>
<dbReference type="SUPFAM" id="SSF103473">
    <property type="entry name" value="MFS general substrate transporter"/>
    <property type="match status" value="1"/>
</dbReference>
<organism evidence="9 10">
    <name type="scientific">Leptospira vanthielii serovar Holland str. Waz Holland = ATCC 700522</name>
    <dbReference type="NCBI Taxonomy" id="1218591"/>
    <lineage>
        <taxon>Bacteria</taxon>
        <taxon>Pseudomonadati</taxon>
        <taxon>Spirochaetota</taxon>
        <taxon>Spirochaetia</taxon>
        <taxon>Leptospirales</taxon>
        <taxon>Leptospiraceae</taxon>
        <taxon>Leptospira</taxon>
    </lineage>
</organism>
<evidence type="ECO:0000256" key="2">
    <source>
        <dbReference type="ARBA" id="ARBA00022448"/>
    </source>
</evidence>
<keyword evidence="2" id="KW-0813">Transport</keyword>
<feature type="transmembrane region" description="Helical" evidence="7">
    <location>
        <begin position="65"/>
        <end position="85"/>
    </location>
</feature>
<protein>
    <submittedName>
        <fullName evidence="9">Transporter, major facilitator domain protein</fullName>
    </submittedName>
</protein>
<evidence type="ECO:0000256" key="3">
    <source>
        <dbReference type="ARBA" id="ARBA00022475"/>
    </source>
</evidence>
<dbReference type="PANTHER" id="PTHR43266">
    <property type="entry name" value="MACROLIDE-EFFLUX PROTEIN"/>
    <property type="match status" value="1"/>
</dbReference>
<dbReference type="InterPro" id="IPR011701">
    <property type="entry name" value="MFS"/>
</dbReference>
<dbReference type="PANTHER" id="PTHR43266:SF2">
    <property type="entry name" value="MAJOR FACILITATOR SUPERFAMILY (MFS) PROFILE DOMAIN-CONTAINING PROTEIN"/>
    <property type="match status" value="1"/>
</dbReference>
<comment type="caution">
    <text evidence="9">The sequence shown here is derived from an EMBL/GenBank/DDBJ whole genome shotgun (WGS) entry which is preliminary data.</text>
</comment>
<evidence type="ECO:0000313" key="9">
    <source>
        <dbReference type="EMBL" id="EMY67794.1"/>
    </source>
</evidence>
<reference evidence="9 10" key="1">
    <citation type="submission" date="2013-03" db="EMBL/GenBank/DDBJ databases">
        <authorList>
            <person name="Harkins D.M."/>
            <person name="Durkin A.S."/>
            <person name="Brinkac L.M."/>
            <person name="Haft D.H."/>
            <person name="Selengut J.D."/>
            <person name="Sanka R."/>
            <person name="DePew J."/>
            <person name="Purushe J."/>
            <person name="Galloway R.L."/>
            <person name="Vinetz J.M."/>
            <person name="Sutton G.G."/>
            <person name="Nierman W.C."/>
            <person name="Fouts D.E."/>
        </authorList>
    </citation>
    <scope>NUCLEOTIDE SEQUENCE [LARGE SCALE GENOMIC DNA]</scope>
    <source>
        <strain evidence="9 10">Waz Holland</strain>
    </source>
</reference>
<accession>N1VV28</accession>
<sequence length="217" mass="23891">MAQRKMVRQSGNTWNNIWKGIRLLFSNNTLRFALSIEFVSAIAGAMILVNTINHIKTGLQLDDKHYGWVMAAFGIGAAIAAFLAGSLDKSKTRAVSLILGVIALSLAITFTNFVSYTILMVLWLFAGLGQSLAEMPSETLIGENISYEDQGKVFGAHFAFSHLWWAITYPIAGAVGIAFPGKEFLYGGLLTIFATIITFLFFLQNARIGRLLFSFHK</sequence>
<dbReference type="PROSITE" id="PS50850">
    <property type="entry name" value="MFS"/>
    <property type="match status" value="1"/>
</dbReference>
<feature type="domain" description="Major facilitator superfamily (MFS) profile" evidence="8">
    <location>
        <begin position="29"/>
        <end position="217"/>
    </location>
</feature>
<evidence type="ECO:0000256" key="5">
    <source>
        <dbReference type="ARBA" id="ARBA00022989"/>
    </source>
</evidence>
<dbReference type="GO" id="GO:0005886">
    <property type="term" value="C:plasma membrane"/>
    <property type="evidence" value="ECO:0007669"/>
    <property type="project" value="UniProtKB-SubCell"/>
</dbReference>
<dbReference type="Gene3D" id="1.20.1250.20">
    <property type="entry name" value="MFS general substrate transporter like domains"/>
    <property type="match status" value="1"/>
</dbReference>
<proteinExistence type="predicted"/>
<dbReference type="InterPro" id="IPR036259">
    <property type="entry name" value="MFS_trans_sf"/>
</dbReference>